<feature type="transmembrane region" description="Helical" evidence="7">
    <location>
        <begin position="486"/>
        <end position="506"/>
    </location>
</feature>
<evidence type="ECO:0000256" key="5">
    <source>
        <dbReference type="ARBA" id="ARBA00023136"/>
    </source>
</evidence>
<keyword evidence="2" id="KW-1003">Cell membrane</keyword>
<organism evidence="8 9">
    <name type="scientific">Gonapodya prolifera (strain JEL478)</name>
    <name type="common">Monoblepharis prolifera</name>
    <dbReference type="NCBI Taxonomy" id="1344416"/>
    <lineage>
        <taxon>Eukaryota</taxon>
        <taxon>Fungi</taxon>
        <taxon>Fungi incertae sedis</taxon>
        <taxon>Chytridiomycota</taxon>
        <taxon>Chytridiomycota incertae sedis</taxon>
        <taxon>Monoblepharidomycetes</taxon>
        <taxon>Monoblepharidales</taxon>
        <taxon>Gonapodyaceae</taxon>
        <taxon>Gonapodya</taxon>
    </lineage>
</organism>
<evidence type="ECO:0000256" key="4">
    <source>
        <dbReference type="ARBA" id="ARBA00022989"/>
    </source>
</evidence>
<feature type="transmembrane region" description="Helical" evidence="7">
    <location>
        <begin position="512"/>
        <end position="532"/>
    </location>
</feature>
<evidence type="ECO:0000256" key="6">
    <source>
        <dbReference type="SAM" id="MobiDB-lite"/>
    </source>
</evidence>
<accession>A0A138ZZ82</accession>
<dbReference type="InterPro" id="IPR050367">
    <property type="entry name" value="APC_superfamily"/>
</dbReference>
<sequence>MSSTLPSDHRLSIQSTGTIPRSPAALLDTTARERASLAPPITQKPKRTGLPGLWDRIVSLGAEGTSQKVSPDFVEKRKLGTKVADAFSIYSFAILAVMSGWWTVWTAGLPYGWGSLMLSFLVMASGFWTSSLCWAELTSALPFAGGPTTWGNAAFGSIGGTIMGQLNLTFWILTTASAYVAIGGYISSVAGVSINWAVSSLVILILINLLLALEVKWAFWVMRTFATVTLLFILLWFCLSVKTFDFQANVVRGGLSDADVDAVGWPTDTPSIINFEGFVAGLVISTWFFAGVECLPHAAEEAVEIPKSIPRSTHAVMLTLFALSFLILLMGSACSPGIFTISTSLDPVLVLNMNAGLNVPYDPMSATMRGLYFTGLWALFGAIFAAIYATSRIIYANARGGYLPSWLALTTSTNHSPVNAQVASSAVTYVIALIVGFCGDPSAYMILIYLGIVYEQLTNLFKALVYIQIARKMPTLPRPYKSPLGIPGAVFAAAVMLACVISMLVFQPYTRITTIVFAVHTCFCVPFYAFWVKWRLLMTPEKTSMSSTKRPSTPGNQTHTASDVNSYRDMKGTGAHRTSVIC</sequence>
<keyword evidence="9" id="KW-1185">Reference proteome</keyword>
<feature type="compositionally biased region" description="Polar residues" evidence="6">
    <location>
        <begin position="544"/>
        <end position="565"/>
    </location>
</feature>
<dbReference type="GO" id="GO:0005886">
    <property type="term" value="C:plasma membrane"/>
    <property type="evidence" value="ECO:0007669"/>
    <property type="project" value="UniProtKB-SubCell"/>
</dbReference>
<dbReference type="EMBL" id="KQ965849">
    <property type="protein sequence ID" value="KXS09822.1"/>
    <property type="molecule type" value="Genomic_DNA"/>
</dbReference>
<dbReference type="OrthoDB" id="3900342at2759"/>
<comment type="subcellular location">
    <subcellularLocation>
        <location evidence="1">Cell membrane</location>
        <topology evidence="1">Multi-pass membrane protein</topology>
    </subcellularLocation>
</comment>
<dbReference type="OMA" id="TNMPLAA"/>
<dbReference type="PANTHER" id="PTHR42770">
    <property type="entry name" value="AMINO ACID TRANSPORTER-RELATED"/>
    <property type="match status" value="1"/>
</dbReference>
<dbReference type="PANTHER" id="PTHR42770:SF7">
    <property type="entry name" value="MEMBRANE PROTEIN"/>
    <property type="match status" value="1"/>
</dbReference>
<feature type="transmembrane region" description="Helical" evidence="7">
    <location>
        <begin position="168"/>
        <end position="186"/>
    </location>
</feature>
<evidence type="ECO:0000313" key="8">
    <source>
        <dbReference type="EMBL" id="KXS09822.1"/>
    </source>
</evidence>
<reference evidence="8 9" key="1">
    <citation type="journal article" date="2015" name="Genome Biol. Evol.">
        <title>Phylogenomic analyses indicate that early fungi evolved digesting cell walls of algal ancestors of land plants.</title>
        <authorList>
            <person name="Chang Y."/>
            <person name="Wang S."/>
            <person name="Sekimoto S."/>
            <person name="Aerts A.L."/>
            <person name="Choi C."/>
            <person name="Clum A."/>
            <person name="LaButti K.M."/>
            <person name="Lindquist E.A."/>
            <person name="Yee Ngan C."/>
            <person name="Ohm R.A."/>
            <person name="Salamov A.A."/>
            <person name="Grigoriev I.V."/>
            <person name="Spatafora J.W."/>
            <person name="Berbee M.L."/>
        </authorList>
    </citation>
    <scope>NUCLEOTIDE SEQUENCE [LARGE SCALE GENOMIC DNA]</scope>
    <source>
        <strain evidence="8 9">JEL478</strain>
    </source>
</reference>
<keyword evidence="4 7" id="KW-1133">Transmembrane helix</keyword>
<dbReference type="GO" id="GO:0022857">
    <property type="term" value="F:transmembrane transporter activity"/>
    <property type="evidence" value="ECO:0007669"/>
    <property type="project" value="InterPro"/>
</dbReference>
<evidence type="ECO:0000256" key="7">
    <source>
        <dbReference type="SAM" id="Phobius"/>
    </source>
</evidence>
<evidence type="ECO:0000256" key="3">
    <source>
        <dbReference type="ARBA" id="ARBA00022692"/>
    </source>
</evidence>
<feature type="transmembrane region" description="Helical" evidence="7">
    <location>
        <begin position="140"/>
        <end position="162"/>
    </location>
</feature>
<keyword evidence="3 7" id="KW-0812">Transmembrane</keyword>
<dbReference type="STRING" id="1344416.A0A138ZZ82"/>
<feature type="transmembrane region" description="Helical" evidence="7">
    <location>
        <begin position="315"/>
        <end position="339"/>
    </location>
</feature>
<dbReference type="Proteomes" id="UP000070544">
    <property type="component" value="Unassembled WGS sequence"/>
</dbReference>
<dbReference type="Pfam" id="PF13520">
    <property type="entry name" value="AA_permease_2"/>
    <property type="match status" value="1"/>
</dbReference>
<feature type="region of interest" description="Disordered" evidence="6">
    <location>
        <begin position="544"/>
        <end position="582"/>
    </location>
</feature>
<evidence type="ECO:0000313" key="9">
    <source>
        <dbReference type="Proteomes" id="UP000070544"/>
    </source>
</evidence>
<feature type="transmembrane region" description="Helical" evidence="7">
    <location>
        <begin position="86"/>
        <end position="105"/>
    </location>
</feature>
<dbReference type="AlphaFoldDB" id="A0A138ZZ82"/>
<dbReference type="PIRSF" id="PIRSF006060">
    <property type="entry name" value="AA_transporter"/>
    <property type="match status" value="1"/>
</dbReference>
<gene>
    <name evidence="8" type="ORF">M427DRAFT_49106</name>
</gene>
<proteinExistence type="predicted"/>
<feature type="transmembrane region" description="Helical" evidence="7">
    <location>
        <begin position="371"/>
        <end position="395"/>
    </location>
</feature>
<protein>
    <submittedName>
        <fullName evidence="8">Amino acid transporter</fullName>
    </submittedName>
</protein>
<feature type="transmembrane region" description="Helical" evidence="7">
    <location>
        <begin position="111"/>
        <end position="128"/>
    </location>
</feature>
<feature type="transmembrane region" description="Helical" evidence="7">
    <location>
        <begin position="193"/>
        <end position="211"/>
    </location>
</feature>
<feature type="transmembrane region" description="Helical" evidence="7">
    <location>
        <begin position="217"/>
        <end position="239"/>
    </location>
</feature>
<keyword evidence="5 7" id="KW-0472">Membrane</keyword>
<dbReference type="InterPro" id="IPR002293">
    <property type="entry name" value="AA/rel_permease1"/>
</dbReference>
<evidence type="ECO:0000256" key="1">
    <source>
        <dbReference type="ARBA" id="ARBA00004651"/>
    </source>
</evidence>
<dbReference type="Gene3D" id="1.20.1740.10">
    <property type="entry name" value="Amino acid/polyamine transporter I"/>
    <property type="match status" value="1"/>
</dbReference>
<name>A0A138ZZ82_GONPJ</name>
<evidence type="ECO:0000256" key="2">
    <source>
        <dbReference type="ARBA" id="ARBA00022475"/>
    </source>
</evidence>